<evidence type="ECO:0000313" key="3">
    <source>
        <dbReference type="Proteomes" id="UP000500857"/>
    </source>
</evidence>
<name>A0A6H1U3Y1_9CYAN</name>
<sequence length="273" mass="30786">MKVFQPSVRLFMVWLTFDITVTLVIPPAVLSASSHNERATINLSRHELAKYQPPKQGFGGSPPPVGGATRGGQCEGDAAQNQLTLTGLIPNLGSEESVNLSYTLSTSPEFFIYLPETSARQVEFVLKDEDEFDLYRTIFEISGESGIAIVWLPEIPEIVVNKNYHWYFSLICNPNNLRKNVEIDGWVQRLDLDPTLENQLDRLERSDSIARSNLYAEAGIWHEAIATLARLYLENPDNPAVVREWKLLLESAGLESFTEVPMNFIELEKTPEF</sequence>
<dbReference type="Pfam" id="PF06051">
    <property type="entry name" value="DUF928"/>
    <property type="match status" value="1"/>
</dbReference>
<protein>
    <submittedName>
        <fullName evidence="2">DUF928 domain-containing protein</fullName>
    </submittedName>
</protein>
<keyword evidence="3" id="KW-1185">Reference proteome</keyword>
<dbReference type="KEGG" id="oxy:HCG48_21520"/>
<dbReference type="Proteomes" id="UP000500857">
    <property type="component" value="Chromosome"/>
</dbReference>
<reference evidence="2 3" key="1">
    <citation type="submission" date="2020-04" db="EMBL/GenBank/DDBJ databases">
        <authorList>
            <person name="Basu S."/>
            <person name="Maruthanayagam V."/>
            <person name="Chakraborty S."/>
            <person name="Pramanik A."/>
            <person name="Mukherjee J."/>
            <person name="Brink B."/>
        </authorList>
    </citation>
    <scope>NUCLEOTIDE SEQUENCE [LARGE SCALE GENOMIC DNA]</scope>
    <source>
        <strain evidence="2 3">AP17</strain>
    </source>
</reference>
<dbReference type="AlphaFoldDB" id="A0A6H1U3Y1"/>
<accession>A0A6H1U3Y1</accession>
<feature type="region of interest" description="Disordered" evidence="1">
    <location>
        <begin position="52"/>
        <end position="74"/>
    </location>
</feature>
<gene>
    <name evidence="2" type="ORF">HCG48_21520</name>
</gene>
<dbReference type="RefSeq" id="WP_168571007.1">
    <property type="nucleotide sequence ID" value="NZ_CP051167.1"/>
</dbReference>
<evidence type="ECO:0000256" key="1">
    <source>
        <dbReference type="SAM" id="MobiDB-lite"/>
    </source>
</evidence>
<dbReference type="InterPro" id="IPR010328">
    <property type="entry name" value="DUF928"/>
</dbReference>
<dbReference type="EMBL" id="CP051167">
    <property type="protein sequence ID" value="QIZ72860.1"/>
    <property type="molecule type" value="Genomic_DNA"/>
</dbReference>
<organism evidence="2 3">
    <name type="scientific">Oxynema aestuarii AP17</name>
    <dbReference type="NCBI Taxonomy" id="2064643"/>
    <lineage>
        <taxon>Bacteria</taxon>
        <taxon>Bacillati</taxon>
        <taxon>Cyanobacteriota</taxon>
        <taxon>Cyanophyceae</taxon>
        <taxon>Oscillatoriophycideae</taxon>
        <taxon>Oscillatoriales</taxon>
        <taxon>Oscillatoriaceae</taxon>
        <taxon>Oxynema</taxon>
        <taxon>Oxynema aestuarii</taxon>
    </lineage>
</organism>
<evidence type="ECO:0000313" key="2">
    <source>
        <dbReference type="EMBL" id="QIZ72860.1"/>
    </source>
</evidence>
<proteinExistence type="predicted"/>